<reference evidence="7 8" key="1">
    <citation type="submission" date="2020-09" db="EMBL/GenBank/DDBJ databases">
        <title>Complete genomes of bradyrhizobia occurring on native shrubby legumes in Australia.</title>
        <authorList>
            <person name="Lafay B."/>
        </authorList>
    </citation>
    <scope>NUCLEOTIDE SEQUENCE [LARGE SCALE GENOMIC DNA]</scope>
    <source>
        <strain evidence="7 8">BDV5040</strain>
    </source>
</reference>
<name>A0A7S9CZX0_9BRAD</name>
<proteinExistence type="predicted"/>
<dbReference type="GO" id="GO:0000976">
    <property type="term" value="F:transcription cis-regulatory region binding"/>
    <property type="evidence" value="ECO:0007669"/>
    <property type="project" value="TreeGrafter"/>
</dbReference>
<sequence>MPEQTTERGRASFSRARIIEAAIRLYRDIGYKKTTVADIARRASMSSTNVYRFFSSRQAIEEAVVGTLLEKVSEAAAHAARSSGSALQRLSAALKAISDLHADRAANDSKLHELVGVAVRESWPITLSHADRIRGIVRPVIAAGQAASEVRQGSPMTLACCLLEAMDAYLSPLRITACTVRPTFNEMMDYSARSLCSAARGEAIELQPAEESLQLPNGLQPAAVATGPDLVSNAKEGR</sequence>
<dbReference type="InterPro" id="IPR009057">
    <property type="entry name" value="Homeodomain-like_sf"/>
</dbReference>
<evidence type="ECO:0000256" key="4">
    <source>
        <dbReference type="PROSITE-ProRule" id="PRU00335"/>
    </source>
</evidence>
<organism evidence="7 8">
    <name type="scientific">Bradyrhizobium commune</name>
    <dbReference type="NCBI Taxonomy" id="83627"/>
    <lineage>
        <taxon>Bacteria</taxon>
        <taxon>Pseudomonadati</taxon>
        <taxon>Pseudomonadota</taxon>
        <taxon>Alphaproteobacteria</taxon>
        <taxon>Hyphomicrobiales</taxon>
        <taxon>Nitrobacteraceae</taxon>
        <taxon>Bradyrhizobium</taxon>
    </lineage>
</organism>
<dbReference type="Proteomes" id="UP000594621">
    <property type="component" value="Chromosome"/>
</dbReference>
<dbReference type="PROSITE" id="PS50977">
    <property type="entry name" value="HTH_TETR_2"/>
    <property type="match status" value="1"/>
</dbReference>
<keyword evidence="1" id="KW-0805">Transcription regulation</keyword>
<evidence type="ECO:0000256" key="5">
    <source>
        <dbReference type="SAM" id="MobiDB-lite"/>
    </source>
</evidence>
<keyword evidence="8" id="KW-1185">Reference proteome</keyword>
<feature type="domain" description="HTH tetR-type" evidence="6">
    <location>
        <begin position="12"/>
        <end position="72"/>
    </location>
</feature>
<dbReference type="PANTHER" id="PTHR30055">
    <property type="entry name" value="HTH-TYPE TRANSCRIPTIONAL REGULATOR RUTR"/>
    <property type="match status" value="1"/>
</dbReference>
<evidence type="ECO:0000259" key="6">
    <source>
        <dbReference type="PROSITE" id="PS50977"/>
    </source>
</evidence>
<dbReference type="EMBL" id="CP061379">
    <property type="protein sequence ID" value="QPF88631.1"/>
    <property type="molecule type" value="Genomic_DNA"/>
</dbReference>
<evidence type="ECO:0000313" key="8">
    <source>
        <dbReference type="Proteomes" id="UP000594621"/>
    </source>
</evidence>
<dbReference type="Pfam" id="PF17935">
    <property type="entry name" value="TetR_C_27"/>
    <property type="match status" value="1"/>
</dbReference>
<evidence type="ECO:0000313" key="7">
    <source>
        <dbReference type="EMBL" id="QPF88631.1"/>
    </source>
</evidence>
<accession>A0A7S9CZX0</accession>
<evidence type="ECO:0000256" key="3">
    <source>
        <dbReference type="ARBA" id="ARBA00023163"/>
    </source>
</evidence>
<keyword evidence="2 4" id="KW-0238">DNA-binding</keyword>
<evidence type="ECO:0000256" key="2">
    <source>
        <dbReference type="ARBA" id="ARBA00023125"/>
    </source>
</evidence>
<dbReference type="AlphaFoldDB" id="A0A7S9CZX0"/>
<dbReference type="GO" id="GO:0003700">
    <property type="term" value="F:DNA-binding transcription factor activity"/>
    <property type="evidence" value="ECO:0007669"/>
    <property type="project" value="TreeGrafter"/>
</dbReference>
<dbReference type="KEGG" id="bcou:IC761_19020"/>
<dbReference type="PRINTS" id="PR00455">
    <property type="entry name" value="HTHTETR"/>
</dbReference>
<protein>
    <submittedName>
        <fullName evidence="7">TetR/AcrR family transcriptional regulator</fullName>
    </submittedName>
</protein>
<feature type="region of interest" description="Disordered" evidence="5">
    <location>
        <begin position="217"/>
        <end position="238"/>
    </location>
</feature>
<gene>
    <name evidence="7" type="ORF">IC761_19020</name>
</gene>
<dbReference type="RefSeq" id="WP_195798184.1">
    <property type="nucleotide sequence ID" value="NZ_CP061379.1"/>
</dbReference>
<dbReference type="Gene3D" id="1.10.357.10">
    <property type="entry name" value="Tetracycline Repressor, domain 2"/>
    <property type="match status" value="1"/>
</dbReference>
<dbReference type="InterPro" id="IPR001647">
    <property type="entry name" value="HTH_TetR"/>
</dbReference>
<keyword evidence="3" id="KW-0804">Transcription</keyword>
<dbReference type="PANTHER" id="PTHR30055:SF151">
    <property type="entry name" value="TRANSCRIPTIONAL REGULATORY PROTEIN"/>
    <property type="match status" value="1"/>
</dbReference>
<dbReference type="SUPFAM" id="SSF46689">
    <property type="entry name" value="Homeodomain-like"/>
    <property type="match status" value="1"/>
</dbReference>
<dbReference type="InterPro" id="IPR050109">
    <property type="entry name" value="HTH-type_TetR-like_transc_reg"/>
</dbReference>
<dbReference type="Pfam" id="PF00440">
    <property type="entry name" value="TetR_N"/>
    <property type="match status" value="1"/>
</dbReference>
<dbReference type="InterPro" id="IPR041478">
    <property type="entry name" value="TetR_C_27"/>
</dbReference>
<evidence type="ECO:0000256" key="1">
    <source>
        <dbReference type="ARBA" id="ARBA00023015"/>
    </source>
</evidence>
<feature type="DNA-binding region" description="H-T-H motif" evidence="4">
    <location>
        <begin position="35"/>
        <end position="54"/>
    </location>
</feature>